<dbReference type="Pfam" id="PF07726">
    <property type="entry name" value="AAA_3"/>
    <property type="match status" value="1"/>
</dbReference>
<dbReference type="GO" id="GO:0016887">
    <property type="term" value="F:ATP hydrolysis activity"/>
    <property type="evidence" value="ECO:0007669"/>
    <property type="project" value="InterPro"/>
</dbReference>
<dbReference type="Gene3D" id="1.10.8.80">
    <property type="entry name" value="Magnesium chelatase subunit I, C-Terminal domain"/>
    <property type="match status" value="1"/>
</dbReference>
<dbReference type="InterPro" id="IPR041628">
    <property type="entry name" value="ChlI/MoxR_AAA_lid"/>
</dbReference>
<sequence>MQPAFRSAIDNIGQALLGKEQQIQLAITCLLANGHLLIEDLPGMGKTTLSHALAAVFGMADTRIQFTSDLLPADVLGVSIFEQATHSFKLHKGPIFNQLVLADEINRASPKSQSALLEAMEEKQVSIDGDTYALPQPFFVIATQNPSFQSGTYPLPESQLDRFLMRIQLGYPSNAAEKRMLLEQYDDNRATATTALTIVELQQAQKKVREMYVSDAVLDYILRLATHTRTQPEFPNALSPRAIKGLLRAAKAWAFLEGRDFVIPEDVQAVLPSVAEHRLRSGLTELSDEQMLSELLIDAIDPLLAKAV</sequence>
<evidence type="ECO:0000313" key="7">
    <source>
        <dbReference type="Proteomes" id="UP001165413"/>
    </source>
</evidence>
<evidence type="ECO:0000256" key="1">
    <source>
        <dbReference type="ARBA" id="ARBA00022741"/>
    </source>
</evidence>
<dbReference type="FunFam" id="3.40.50.300:FF:000640">
    <property type="entry name" value="MoxR family ATPase"/>
    <property type="match status" value="1"/>
</dbReference>
<dbReference type="PANTHER" id="PTHR42759:SF5">
    <property type="entry name" value="METHANOL DEHYDROGENASE REGULATOR"/>
    <property type="match status" value="1"/>
</dbReference>
<dbReference type="GO" id="GO:0005524">
    <property type="term" value="F:ATP binding"/>
    <property type="evidence" value="ECO:0007669"/>
    <property type="project" value="UniProtKB-KW"/>
</dbReference>
<dbReference type="InterPro" id="IPR011703">
    <property type="entry name" value="ATPase_AAA-3"/>
</dbReference>
<gene>
    <name evidence="6" type="ORF">NLF92_01590</name>
</gene>
<keyword evidence="7" id="KW-1185">Reference proteome</keyword>
<evidence type="ECO:0000256" key="2">
    <source>
        <dbReference type="ARBA" id="ARBA00022840"/>
    </source>
</evidence>
<keyword evidence="1" id="KW-0547">Nucleotide-binding</keyword>
<name>A0AA41X0H2_9ALTE</name>
<dbReference type="CDD" id="cd00009">
    <property type="entry name" value="AAA"/>
    <property type="match status" value="1"/>
</dbReference>
<dbReference type="InterPro" id="IPR050764">
    <property type="entry name" value="CbbQ/NirQ/NorQ/GpvN"/>
</dbReference>
<dbReference type="AlphaFoldDB" id="A0AA41X0H2"/>
<proteinExistence type="inferred from homology"/>
<reference evidence="6" key="1">
    <citation type="submission" date="2022-07" db="EMBL/GenBank/DDBJ databases">
        <title>Characterization of the Novel Bacterium Alteromonas immobilis LMIT006 and Alteromonas gregis LMIT007.</title>
        <authorList>
            <person name="Lin X."/>
        </authorList>
    </citation>
    <scope>NUCLEOTIDE SEQUENCE</scope>
    <source>
        <strain evidence="6">LMIT007</strain>
    </source>
</reference>
<feature type="domain" description="ChlI/MoxR AAA lid" evidence="5">
    <location>
        <begin position="228"/>
        <end position="285"/>
    </location>
</feature>
<organism evidence="6 7">
    <name type="scientific">Opacimonas viscosa</name>
    <dbReference type="NCBI Taxonomy" id="2961944"/>
    <lineage>
        <taxon>Bacteria</taxon>
        <taxon>Pseudomonadati</taxon>
        <taxon>Pseudomonadota</taxon>
        <taxon>Gammaproteobacteria</taxon>
        <taxon>Alteromonadales</taxon>
        <taxon>Alteromonadaceae</taxon>
        <taxon>Opacimonas</taxon>
    </lineage>
</organism>
<accession>A0AA41X0H2</accession>
<dbReference type="Pfam" id="PF17863">
    <property type="entry name" value="AAA_lid_2"/>
    <property type="match status" value="1"/>
</dbReference>
<evidence type="ECO:0000259" key="4">
    <source>
        <dbReference type="Pfam" id="PF07726"/>
    </source>
</evidence>
<dbReference type="Proteomes" id="UP001165413">
    <property type="component" value="Unassembled WGS sequence"/>
</dbReference>
<dbReference type="InterPro" id="IPR027417">
    <property type="entry name" value="P-loop_NTPase"/>
</dbReference>
<dbReference type="PIRSF" id="PIRSF002849">
    <property type="entry name" value="AAA_ATPase_chaperone_MoxR_prd"/>
    <property type="match status" value="1"/>
</dbReference>
<comment type="similarity">
    <text evidence="3">Belongs to the MoxR family.</text>
</comment>
<keyword evidence="2" id="KW-0067">ATP-binding</keyword>
<protein>
    <submittedName>
        <fullName evidence="6">MoxR family ATPase</fullName>
    </submittedName>
</protein>
<feature type="domain" description="ATPase AAA-3" evidence="4">
    <location>
        <begin position="35"/>
        <end position="165"/>
    </location>
</feature>
<dbReference type="RefSeq" id="WP_254098166.1">
    <property type="nucleotide sequence ID" value="NZ_JANATA010000001.1"/>
</dbReference>
<dbReference type="Gene3D" id="3.40.50.300">
    <property type="entry name" value="P-loop containing nucleotide triphosphate hydrolases"/>
    <property type="match status" value="1"/>
</dbReference>
<dbReference type="PANTHER" id="PTHR42759">
    <property type="entry name" value="MOXR FAMILY PROTEIN"/>
    <property type="match status" value="1"/>
</dbReference>
<evidence type="ECO:0000256" key="3">
    <source>
        <dbReference type="ARBA" id="ARBA00061607"/>
    </source>
</evidence>
<dbReference type="SUPFAM" id="SSF52540">
    <property type="entry name" value="P-loop containing nucleoside triphosphate hydrolases"/>
    <property type="match status" value="1"/>
</dbReference>
<evidence type="ECO:0000259" key="5">
    <source>
        <dbReference type="Pfam" id="PF17863"/>
    </source>
</evidence>
<evidence type="ECO:0000313" key="6">
    <source>
        <dbReference type="EMBL" id="MCP3427637.1"/>
    </source>
</evidence>
<dbReference type="EMBL" id="JANATA010000001">
    <property type="protein sequence ID" value="MCP3427637.1"/>
    <property type="molecule type" value="Genomic_DNA"/>
</dbReference>
<comment type="caution">
    <text evidence="6">The sequence shown here is derived from an EMBL/GenBank/DDBJ whole genome shotgun (WGS) entry which is preliminary data.</text>
</comment>